<accession>A0A3P8GHF3</accession>
<proteinExistence type="predicted"/>
<evidence type="ECO:0000313" key="4">
    <source>
        <dbReference type="WBParaSite" id="HPBE_0002269601-mRNA-1"/>
    </source>
</evidence>
<feature type="transmembrane region" description="Helical" evidence="1">
    <location>
        <begin position="48"/>
        <end position="73"/>
    </location>
</feature>
<dbReference type="Proteomes" id="UP000050761">
    <property type="component" value="Unassembled WGS sequence"/>
</dbReference>
<name>A0A183GJ56_HELPZ</name>
<evidence type="ECO:0000313" key="3">
    <source>
        <dbReference type="Proteomes" id="UP000050761"/>
    </source>
</evidence>
<dbReference type="WBParaSite" id="HPBE_0002269601-mRNA-1">
    <property type="protein sequence ID" value="HPBE_0002269601-mRNA-1"/>
    <property type="gene ID" value="HPBE_0002269601"/>
</dbReference>
<accession>A0A183GJ56</accession>
<evidence type="ECO:0000256" key="1">
    <source>
        <dbReference type="SAM" id="Phobius"/>
    </source>
</evidence>
<sequence>MEHEVSSCVPIRAIASSSTAAFCDHTIDPLASCLLDSDASIDIAENGAWMSMLISLLCLIPMLFFATLLVNLYNKMHSFPKYVVEAPPDHNQMSSFITDIYDTRQKPGHTNYSYTDNYQRTFR</sequence>
<keyword evidence="3" id="KW-1185">Reference proteome</keyword>
<gene>
    <name evidence="2" type="ORF">HPBE_LOCUS22695</name>
</gene>
<protein>
    <submittedName>
        <fullName evidence="4">Small leucine-rich protein 1</fullName>
    </submittedName>
</protein>
<organism evidence="3 4">
    <name type="scientific">Heligmosomoides polygyrus</name>
    <name type="common">Parasitic roundworm</name>
    <dbReference type="NCBI Taxonomy" id="6339"/>
    <lineage>
        <taxon>Eukaryota</taxon>
        <taxon>Metazoa</taxon>
        <taxon>Ecdysozoa</taxon>
        <taxon>Nematoda</taxon>
        <taxon>Chromadorea</taxon>
        <taxon>Rhabditida</taxon>
        <taxon>Rhabditina</taxon>
        <taxon>Rhabditomorpha</taxon>
        <taxon>Strongyloidea</taxon>
        <taxon>Heligmosomidae</taxon>
        <taxon>Heligmosomoides</taxon>
    </lineage>
</organism>
<dbReference type="AlphaFoldDB" id="A0A183GJ56"/>
<evidence type="ECO:0000313" key="2">
    <source>
        <dbReference type="EMBL" id="VDP34209.1"/>
    </source>
</evidence>
<dbReference type="EMBL" id="UZAH01034260">
    <property type="protein sequence ID" value="VDP34209.1"/>
    <property type="molecule type" value="Genomic_DNA"/>
</dbReference>
<keyword evidence="1" id="KW-0472">Membrane</keyword>
<keyword evidence="1" id="KW-0812">Transmembrane</keyword>
<keyword evidence="1" id="KW-1133">Transmembrane helix</keyword>
<dbReference type="OrthoDB" id="5850553at2759"/>
<reference evidence="4" key="2">
    <citation type="submission" date="2019-09" db="UniProtKB">
        <authorList>
            <consortium name="WormBaseParasite"/>
        </authorList>
    </citation>
    <scope>IDENTIFICATION</scope>
</reference>
<reference evidence="2 3" key="1">
    <citation type="submission" date="2018-11" db="EMBL/GenBank/DDBJ databases">
        <authorList>
            <consortium name="Pathogen Informatics"/>
        </authorList>
    </citation>
    <scope>NUCLEOTIDE SEQUENCE [LARGE SCALE GENOMIC DNA]</scope>
</reference>